<accession>A0A2I6SA03</accession>
<dbReference type="PROSITE" id="PS50975">
    <property type="entry name" value="ATP_GRASP"/>
    <property type="match status" value="1"/>
</dbReference>
<dbReference type="Gene3D" id="3.30.470.20">
    <property type="entry name" value="ATP-grasp fold, B domain"/>
    <property type="match status" value="1"/>
</dbReference>
<dbReference type="EMBL" id="CP025682">
    <property type="protein sequence ID" value="AUN96091.1"/>
    <property type="molecule type" value="Genomic_DNA"/>
</dbReference>
<evidence type="ECO:0000313" key="3">
    <source>
        <dbReference type="EMBL" id="AUN96091.1"/>
    </source>
</evidence>
<dbReference type="InterPro" id="IPR013815">
    <property type="entry name" value="ATP_grasp_subdomain_1"/>
</dbReference>
<protein>
    <recommendedName>
        <fullName evidence="2">ATP-grasp domain-containing protein</fullName>
    </recommendedName>
</protein>
<evidence type="ECO:0000256" key="1">
    <source>
        <dbReference type="PROSITE-ProRule" id="PRU00409"/>
    </source>
</evidence>
<proteinExistence type="predicted"/>
<keyword evidence="1" id="KW-0547">Nucleotide-binding</keyword>
<dbReference type="InterPro" id="IPR048764">
    <property type="entry name" value="PylC_N"/>
</dbReference>
<dbReference type="SUPFAM" id="SSF56059">
    <property type="entry name" value="Glutathione synthetase ATP-binding domain-like"/>
    <property type="match status" value="1"/>
</dbReference>
<reference evidence="3 4" key="1">
    <citation type="submission" date="2018-01" db="EMBL/GenBank/DDBJ databases">
        <authorList>
            <person name="Fu G.-Y."/>
        </authorList>
    </citation>
    <scope>NUCLEOTIDE SEQUENCE [LARGE SCALE GENOMIC DNA]</scope>
    <source>
        <strain evidence="3 4">SY39</strain>
    </source>
</reference>
<keyword evidence="4" id="KW-1185">Reference proteome</keyword>
<keyword evidence="1" id="KW-0067">ATP-binding</keyword>
<dbReference type="GO" id="GO:0046872">
    <property type="term" value="F:metal ion binding"/>
    <property type="evidence" value="ECO:0007669"/>
    <property type="project" value="InterPro"/>
</dbReference>
<dbReference type="Proteomes" id="UP000242205">
    <property type="component" value="Chromosome"/>
</dbReference>
<sequence>MPSACSDVGEPGLAADLPNIRKTSVKTILITSAGSQVGEGILVALAERRQDLRVVGINSEARSPSLYACDRVHLVPQAREGERFHVRFGEIMELEQPDLILPGRDDDIVLLAELAAADPQLAPRILAGSASVSRMLRSKLAMACFARSHGLPFAETLATVDLRVDAQTRAFIATHGWPLLIKPEDGQGSQEIWLIEDLARLEPWCGRVGYVVQPYLDCTPSLLAWLRDFRQGVPLHSTASDVVQDVAQVLIGPRGELLGAFGMRSDMRAGRSWRVVPNEDAALRTLGLRFGEALAREGWRGPLNIQTKRVGSGYVPFEVNGRFNGTTSARTALGFDEMRLTLKAFLNLDIGPARTASGLVLRRLRDVPLDARQVAQLEASGRWEASARARHPG</sequence>
<dbReference type="Pfam" id="PF21360">
    <property type="entry name" value="PylC-like_N"/>
    <property type="match status" value="1"/>
</dbReference>
<dbReference type="InterPro" id="IPR011761">
    <property type="entry name" value="ATP-grasp"/>
</dbReference>
<gene>
    <name evidence="3" type="ORF">C0099_14775</name>
</gene>
<dbReference type="KEGG" id="atw:C0099_14775"/>
<dbReference type="AlphaFoldDB" id="A0A2I6SA03"/>
<dbReference type="Gene3D" id="3.40.50.20">
    <property type="match status" value="1"/>
</dbReference>
<dbReference type="Gene3D" id="3.30.1490.20">
    <property type="entry name" value="ATP-grasp fold, A domain"/>
    <property type="match status" value="1"/>
</dbReference>
<evidence type="ECO:0000313" key="4">
    <source>
        <dbReference type="Proteomes" id="UP000242205"/>
    </source>
</evidence>
<dbReference type="GO" id="GO:0005524">
    <property type="term" value="F:ATP binding"/>
    <property type="evidence" value="ECO:0007669"/>
    <property type="project" value="UniProtKB-UniRule"/>
</dbReference>
<organism evidence="3 4">
    <name type="scientific">Pseudazoarcus pumilus</name>
    <dbReference type="NCBI Taxonomy" id="2067960"/>
    <lineage>
        <taxon>Bacteria</taxon>
        <taxon>Pseudomonadati</taxon>
        <taxon>Pseudomonadota</taxon>
        <taxon>Betaproteobacteria</taxon>
        <taxon>Rhodocyclales</taxon>
        <taxon>Zoogloeaceae</taxon>
        <taxon>Pseudazoarcus</taxon>
    </lineage>
</organism>
<feature type="domain" description="ATP-grasp" evidence="2">
    <location>
        <begin position="143"/>
        <end position="346"/>
    </location>
</feature>
<evidence type="ECO:0000259" key="2">
    <source>
        <dbReference type="PROSITE" id="PS50975"/>
    </source>
</evidence>
<name>A0A2I6SA03_9RHOO</name>